<evidence type="ECO:0000259" key="4">
    <source>
        <dbReference type="Pfam" id="PF13793"/>
    </source>
</evidence>
<sequence length="296" mass="31612">MNTTLLALPGAENLAQSLAALLRCPASPLDVHRFPDGEGLVRLRTEVAGQRVLLVAHLDHPDDKTLPLLFAADAARDLGALEVGLVAPYLPYMRQDDRFRPGEAITSRTYARMLAGAVDFLVTVDPHLHRFASLDEIYPIPTRVVAAASAIAEWLAREVPRAFLVGPDSESEQWVGAVARLLGAPHVVMSKVRHGDRDVQVRMPPGASCADRVPVLLDDIASSGHTLASAAGVLREAGWGRPLCIAVHALLDASGMDLLQRAGIARVLSCDTVPHPTNAIALGPWLAEGVRGFLEG</sequence>
<evidence type="ECO:0000313" key="6">
    <source>
        <dbReference type="Proteomes" id="UP000599109"/>
    </source>
</evidence>
<comment type="caution">
    <text evidence="5">The sequence shown here is derived from an EMBL/GenBank/DDBJ whole genome shotgun (WGS) entry which is preliminary data.</text>
</comment>
<organism evidence="5 6">
    <name type="scientific">Ramlibacter monticola</name>
    <dbReference type="NCBI Taxonomy" id="1926872"/>
    <lineage>
        <taxon>Bacteria</taxon>
        <taxon>Pseudomonadati</taxon>
        <taxon>Pseudomonadota</taxon>
        <taxon>Betaproteobacteria</taxon>
        <taxon>Burkholderiales</taxon>
        <taxon>Comamonadaceae</taxon>
        <taxon>Ramlibacter</taxon>
    </lineage>
</organism>
<dbReference type="RefSeq" id="WP_201673808.1">
    <property type="nucleotide sequence ID" value="NZ_JAEQNE010000002.1"/>
</dbReference>
<dbReference type="InterPro" id="IPR005946">
    <property type="entry name" value="Rib-P_diPkinase"/>
</dbReference>
<name>A0A937CSG4_9BURK</name>
<dbReference type="Proteomes" id="UP000599109">
    <property type="component" value="Unassembled WGS sequence"/>
</dbReference>
<evidence type="ECO:0000313" key="5">
    <source>
        <dbReference type="EMBL" id="MBL0391156.1"/>
    </source>
</evidence>
<proteinExistence type="inferred from homology"/>
<dbReference type="Pfam" id="PF13793">
    <property type="entry name" value="Pribosyltran_N"/>
    <property type="match status" value="1"/>
</dbReference>
<evidence type="ECO:0000256" key="2">
    <source>
        <dbReference type="RuleBase" id="RU004324"/>
    </source>
</evidence>
<evidence type="ECO:0000256" key="1">
    <source>
        <dbReference type="ARBA" id="ARBA00022727"/>
    </source>
</evidence>
<dbReference type="InterPro" id="IPR029057">
    <property type="entry name" value="PRTase-like"/>
</dbReference>
<dbReference type="InterPro" id="IPR029099">
    <property type="entry name" value="Pribosyltran_N"/>
</dbReference>
<dbReference type="Pfam" id="PF00156">
    <property type="entry name" value="Pribosyltran"/>
    <property type="match status" value="1"/>
</dbReference>
<dbReference type="NCBIfam" id="NF005537">
    <property type="entry name" value="PRK07199.1"/>
    <property type="match status" value="1"/>
</dbReference>
<gene>
    <name evidence="5" type="ORF">JJ685_08400</name>
</gene>
<feature type="domain" description="Phosphoribosyltransferase" evidence="3">
    <location>
        <begin position="135"/>
        <end position="271"/>
    </location>
</feature>
<dbReference type="SMART" id="SM01400">
    <property type="entry name" value="Pribosyltran_N"/>
    <property type="match status" value="1"/>
</dbReference>
<dbReference type="GO" id="GO:0006015">
    <property type="term" value="P:5-phosphoribose 1-diphosphate biosynthetic process"/>
    <property type="evidence" value="ECO:0007669"/>
    <property type="project" value="TreeGrafter"/>
</dbReference>
<keyword evidence="6" id="KW-1185">Reference proteome</keyword>
<dbReference type="EMBL" id="JAEQNE010000002">
    <property type="protein sequence ID" value="MBL0391156.1"/>
    <property type="molecule type" value="Genomic_DNA"/>
</dbReference>
<dbReference type="CDD" id="cd06223">
    <property type="entry name" value="PRTases_typeI"/>
    <property type="match status" value="2"/>
</dbReference>
<dbReference type="InterPro" id="IPR000836">
    <property type="entry name" value="PRTase_dom"/>
</dbReference>
<feature type="domain" description="Ribose-phosphate pyrophosphokinase N-terminal" evidence="4">
    <location>
        <begin position="5"/>
        <end position="115"/>
    </location>
</feature>
<dbReference type="GO" id="GO:0002189">
    <property type="term" value="C:ribose phosphate diphosphokinase complex"/>
    <property type="evidence" value="ECO:0007669"/>
    <property type="project" value="TreeGrafter"/>
</dbReference>
<dbReference type="Gene3D" id="3.40.50.2020">
    <property type="match status" value="2"/>
</dbReference>
<dbReference type="GO" id="GO:0005737">
    <property type="term" value="C:cytoplasm"/>
    <property type="evidence" value="ECO:0007669"/>
    <property type="project" value="TreeGrafter"/>
</dbReference>
<dbReference type="GO" id="GO:0004749">
    <property type="term" value="F:ribose phosphate diphosphokinase activity"/>
    <property type="evidence" value="ECO:0007669"/>
    <property type="project" value="TreeGrafter"/>
</dbReference>
<evidence type="ECO:0000259" key="3">
    <source>
        <dbReference type="Pfam" id="PF00156"/>
    </source>
</evidence>
<comment type="similarity">
    <text evidence="2">Belongs to the ribose-phosphate pyrophosphokinase family.</text>
</comment>
<dbReference type="PANTHER" id="PTHR10210:SF41">
    <property type="entry name" value="RIBOSE-PHOSPHATE PYROPHOSPHOKINASE 1, CHLOROPLASTIC"/>
    <property type="match status" value="1"/>
</dbReference>
<dbReference type="AlphaFoldDB" id="A0A937CSG4"/>
<accession>A0A937CSG4</accession>
<dbReference type="GO" id="GO:0006164">
    <property type="term" value="P:purine nucleotide biosynthetic process"/>
    <property type="evidence" value="ECO:0007669"/>
    <property type="project" value="TreeGrafter"/>
</dbReference>
<dbReference type="PANTHER" id="PTHR10210">
    <property type="entry name" value="RIBOSE-PHOSPHATE DIPHOSPHOKINASE FAMILY MEMBER"/>
    <property type="match status" value="1"/>
</dbReference>
<reference evidence="5 6" key="1">
    <citation type="journal article" date="2017" name="Int. J. Syst. Evol. Microbiol.">
        <title>Ramlibacter monticola sp. nov., isolated from forest soil.</title>
        <authorList>
            <person name="Chaudhary D.K."/>
            <person name="Kim J."/>
        </authorList>
    </citation>
    <scope>NUCLEOTIDE SEQUENCE [LARGE SCALE GENOMIC DNA]</scope>
    <source>
        <strain evidence="5 6">KACC 19175</strain>
    </source>
</reference>
<protein>
    <submittedName>
        <fullName evidence="5">Ribose-phosphate pyrophosphokinase</fullName>
    </submittedName>
</protein>
<dbReference type="GO" id="GO:0000287">
    <property type="term" value="F:magnesium ion binding"/>
    <property type="evidence" value="ECO:0007669"/>
    <property type="project" value="InterPro"/>
</dbReference>
<dbReference type="SUPFAM" id="SSF53271">
    <property type="entry name" value="PRTase-like"/>
    <property type="match status" value="2"/>
</dbReference>
<dbReference type="NCBIfam" id="TIGR01251">
    <property type="entry name" value="ribP_PPkin"/>
    <property type="match status" value="1"/>
</dbReference>
<keyword evidence="1 2" id="KW-0545">Nucleotide biosynthesis</keyword>